<dbReference type="VEuPathDB" id="MicrosporidiaDB:H312_03034"/>
<dbReference type="SUPFAM" id="SSF47923">
    <property type="entry name" value="Ypt/Rab-GAP domain of gyp1p"/>
    <property type="match status" value="2"/>
</dbReference>
<evidence type="ECO:0000256" key="1">
    <source>
        <dbReference type="SAM" id="Phobius"/>
    </source>
</evidence>
<reference evidence="3 4" key="2">
    <citation type="submission" date="2014-03" db="EMBL/GenBank/DDBJ databases">
        <title>The Genome Sequence of Anncaliia algerae insect isolate PRA339.</title>
        <authorList>
            <consortium name="The Broad Institute Genome Sequencing Platform"/>
            <consortium name="The Broad Institute Genome Sequencing Center for Infectious Disease"/>
            <person name="Cuomo C."/>
            <person name="Becnel J."/>
            <person name="Sanscrainte N."/>
            <person name="Walker B."/>
            <person name="Young S.K."/>
            <person name="Zeng Q."/>
            <person name="Gargeya S."/>
            <person name="Fitzgerald M."/>
            <person name="Haas B."/>
            <person name="Abouelleil A."/>
            <person name="Alvarado L."/>
            <person name="Arachchi H.M."/>
            <person name="Berlin A.M."/>
            <person name="Chapman S.B."/>
            <person name="Dewar J."/>
            <person name="Goldberg J."/>
            <person name="Griggs A."/>
            <person name="Gujja S."/>
            <person name="Hansen M."/>
            <person name="Howarth C."/>
            <person name="Imamovic A."/>
            <person name="Larimer J."/>
            <person name="McCowan C."/>
            <person name="Murphy C."/>
            <person name="Neiman D."/>
            <person name="Pearson M."/>
            <person name="Priest M."/>
            <person name="Roberts A."/>
            <person name="Saif S."/>
            <person name="Shea T."/>
            <person name="Sisk P."/>
            <person name="Sykes S."/>
            <person name="Wortman J."/>
            <person name="Nusbaum C."/>
            <person name="Birren B."/>
        </authorList>
    </citation>
    <scope>NUCLEOTIDE SEQUENCE [LARGE SCALE GENOMIC DNA]</scope>
    <source>
        <strain evidence="3 4">PRA339</strain>
    </source>
</reference>
<proteinExistence type="predicted"/>
<dbReference type="GO" id="GO:0005096">
    <property type="term" value="F:GTPase activator activity"/>
    <property type="evidence" value="ECO:0007669"/>
    <property type="project" value="TreeGrafter"/>
</dbReference>
<dbReference type="STRING" id="1288291.A0A059EXL0"/>
<evidence type="ECO:0000313" key="4">
    <source>
        <dbReference type="Proteomes" id="UP000030655"/>
    </source>
</evidence>
<feature type="transmembrane region" description="Helical" evidence="1">
    <location>
        <begin position="154"/>
        <end position="177"/>
    </location>
</feature>
<dbReference type="EMBL" id="KK365255">
    <property type="protein sequence ID" value="KCZ79577.1"/>
    <property type="molecule type" value="Genomic_DNA"/>
</dbReference>
<gene>
    <name evidence="3" type="ORF">H312_03034</name>
</gene>
<dbReference type="OrthoDB" id="294251at2759"/>
<dbReference type="InterPro" id="IPR035969">
    <property type="entry name" value="Rab-GAP_TBC_sf"/>
</dbReference>
<dbReference type="InterPro" id="IPR050302">
    <property type="entry name" value="Rab_GAP_TBC_domain"/>
</dbReference>
<sequence>IDYNHYKNIKSKYENQIDMDVQRTFRSHPLFKEKYGAGQCRLFNILVSYSNYKPEIGYCQGMSSIVAVILMYFSEEEAFMFLEKLIKKNKLESLFDKKLSKLNLLLQVQKMVFEEEIPKINSHFEKESILSTLYSTSWYLTLFTRFKLNLCLRIWDLFIFYDFSILIYLVVAILKYFENEILNFEGEVLIEFVSKIEIFEIDVDRLFGILQKMIDCNKIEKIRILLDLK</sequence>
<dbReference type="PANTHER" id="PTHR47219:SF9">
    <property type="entry name" value="GTPASE ACTIVATING PROTEIN AND CENTROSOME-ASSOCIATED, ISOFORM B"/>
    <property type="match status" value="1"/>
</dbReference>
<reference evidence="4" key="1">
    <citation type="submission" date="2013-02" db="EMBL/GenBank/DDBJ databases">
        <authorList>
            <consortium name="The Broad Institute Genome Sequencing Platform"/>
            <person name="Cuomo C."/>
            <person name="Becnel J."/>
            <person name="Sanscrainte N."/>
            <person name="Walker B."/>
            <person name="Young S.K."/>
            <person name="Zeng Q."/>
            <person name="Gargeya S."/>
            <person name="Fitzgerald M."/>
            <person name="Haas B."/>
            <person name="Abouelleil A."/>
            <person name="Alvarado L."/>
            <person name="Arachchi H.M."/>
            <person name="Berlin A.M."/>
            <person name="Chapman S.B."/>
            <person name="Dewar J."/>
            <person name="Goldberg J."/>
            <person name="Griggs A."/>
            <person name="Gujja S."/>
            <person name="Hansen M."/>
            <person name="Howarth C."/>
            <person name="Imamovic A."/>
            <person name="Larimer J."/>
            <person name="McCowan C."/>
            <person name="Murphy C."/>
            <person name="Neiman D."/>
            <person name="Pearson M."/>
            <person name="Priest M."/>
            <person name="Roberts A."/>
            <person name="Saif S."/>
            <person name="Shea T."/>
            <person name="Sisk P."/>
            <person name="Sykes S."/>
            <person name="Wortman J."/>
            <person name="Nusbaum C."/>
            <person name="Birren B."/>
        </authorList>
    </citation>
    <scope>NUCLEOTIDE SEQUENCE [LARGE SCALE GENOMIC DNA]</scope>
    <source>
        <strain evidence="4">PRA339</strain>
    </source>
</reference>
<keyword evidence="4" id="KW-1185">Reference proteome</keyword>
<dbReference type="Proteomes" id="UP000030655">
    <property type="component" value="Unassembled WGS sequence"/>
</dbReference>
<dbReference type="SMART" id="SM00164">
    <property type="entry name" value="TBC"/>
    <property type="match status" value="1"/>
</dbReference>
<dbReference type="Gene3D" id="1.10.472.80">
    <property type="entry name" value="Ypt/Rab-GAP domain of gyp1p, domain 3"/>
    <property type="match status" value="1"/>
</dbReference>
<feature type="domain" description="Rab-GAP TBC" evidence="2">
    <location>
        <begin position="1"/>
        <end position="162"/>
    </location>
</feature>
<feature type="non-terminal residue" evidence="3">
    <location>
        <position position="1"/>
    </location>
</feature>
<dbReference type="AlphaFoldDB" id="A0A059EXL0"/>
<keyword evidence="1" id="KW-0472">Membrane</keyword>
<name>A0A059EXL0_9MICR</name>
<dbReference type="FunFam" id="1.10.8.270:FF:000016">
    <property type="entry name" value="TBC1 domain family member 2A"/>
    <property type="match status" value="1"/>
</dbReference>
<dbReference type="Pfam" id="PF00566">
    <property type="entry name" value="RabGAP-TBC"/>
    <property type="match status" value="1"/>
</dbReference>
<evidence type="ECO:0000259" key="2">
    <source>
        <dbReference type="PROSITE" id="PS50086"/>
    </source>
</evidence>
<keyword evidence="1" id="KW-1133">Transmembrane helix</keyword>
<accession>A0A059EXL0</accession>
<protein>
    <recommendedName>
        <fullName evidence="2">Rab-GAP TBC domain-containing protein</fullName>
    </recommendedName>
</protein>
<organism evidence="3 4">
    <name type="scientific">Anncaliia algerae PRA339</name>
    <dbReference type="NCBI Taxonomy" id="1288291"/>
    <lineage>
        <taxon>Eukaryota</taxon>
        <taxon>Fungi</taxon>
        <taxon>Fungi incertae sedis</taxon>
        <taxon>Microsporidia</taxon>
        <taxon>Tubulinosematoidea</taxon>
        <taxon>Tubulinosematidae</taxon>
        <taxon>Anncaliia</taxon>
    </lineage>
</organism>
<evidence type="ECO:0000313" key="3">
    <source>
        <dbReference type="EMBL" id="KCZ79577.1"/>
    </source>
</evidence>
<dbReference type="InterPro" id="IPR000195">
    <property type="entry name" value="Rab-GAP-TBC_dom"/>
</dbReference>
<dbReference type="PANTHER" id="PTHR47219">
    <property type="entry name" value="RAB GTPASE-ACTIVATING PROTEIN 1-LIKE"/>
    <property type="match status" value="1"/>
</dbReference>
<keyword evidence="1" id="KW-0812">Transmembrane</keyword>
<dbReference type="HOGENOM" id="CLU_005350_10_1_1"/>
<dbReference type="GO" id="GO:0031267">
    <property type="term" value="F:small GTPase binding"/>
    <property type="evidence" value="ECO:0007669"/>
    <property type="project" value="TreeGrafter"/>
</dbReference>
<dbReference type="Gene3D" id="1.10.8.270">
    <property type="entry name" value="putative rabgap domain of human tbc1 domain family member 14 like domains"/>
    <property type="match status" value="1"/>
</dbReference>
<dbReference type="PROSITE" id="PS50086">
    <property type="entry name" value="TBC_RABGAP"/>
    <property type="match status" value="1"/>
</dbReference>